<reference evidence="2 3" key="1">
    <citation type="journal article" date="2009" name="J. Bacteriol.">
        <title>The genome of Thermosipho africanus TCF52B: lateral genetic connections to the Firmicutes and Archaea.</title>
        <authorList>
            <person name="Nesboe C.L."/>
            <person name="Bapteste E."/>
            <person name="Curtis B."/>
            <person name="Dahle H."/>
            <person name="Lopez P."/>
            <person name="Macleod D."/>
            <person name="Dlutek M."/>
            <person name="Bowman S."/>
            <person name="Zhaxybayeva O."/>
            <person name="Birkeland N.-K."/>
            <person name="Doolittle W.F."/>
        </authorList>
    </citation>
    <scope>NUCLEOTIDE SEQUENCE [LARGE SCALE GENOMIC DNA]</scope>
    <source>
        <strain evidence="2 3">TCF52B</strain>
    </source>
</reference>
<dbReference type="GO" id="GO:0008233">
    <property type="term" value="F:peptidase activity"/>
    <property type="evidence" value="ECO:0007669"/>
    <property type="project" value="UniProtKB-KW"/>
</dbReference>
<dbReference type="HOGENOM" id="CLU_067083_0_0_0"/>
<dbReference type="EMBL" id="CP001185">
    <property type="protein sequence ID" value="ACJ75006.1"/>
    <property type="molecule type" value="Genomic_DNA"/>
</dbReference>
<feature type="transmembrane region" description="Helical" evidence="1">
    <location>
        <begin position="12"/>
        <end position="36"/>
    </location>
</feature>
<dbReference type="STRING" id="484019.THA_517"/>
<evidence type="ECO:0000256" key="1">
    <source>
        <dbReference type="SAM" id="Phobius"/>
    </source>
</evidence>
<dbReference type="AlphaFoldDB" id="B7IFZ2"/>
<keyword evidence="2" id="KW-0378">Hydrolase</keyword>
<protein>
    <submittedName>
        <fullName evidence="2">Periplasmic serine protease</fullName>
    </submittedName>
</protein>
<keyword evidence="2" id="KW-0645">Protease</keyword>
<accession>B7IFZ2</accession>
<dbReference type="PANTHER" id="PTHR35984">
    <property type="entry name" value="PERIPLASMIC SERINE PROTEASE"/>
    <property type="match status" value="1"/>
</dbReference>
<name>B7IFZ2_THEAB</name>
<dbReference type="Proteomes" id="UP000002453">
    <property type="component" value="Chromosome"/>
</dbReference>
<dbReference type="Pfam" id="PF01972">
    <property type="entry name" value="SDH_protease"/>
    <property type="match status" value="1"/>
</dbReference>
<proteinExistence type="predicted"/>
<gene>
    <name evidence="2" type="ordered locus">THA_517</name>
</gene>
<evidence type="ECO:0000313" key="2">
    <source>
        <dbReference type="EMBL" id="ACJ75006.1"/>
    </source>
</evidence>
<dbReference type="KEGG" id="taf:THA_517"/>
<keyword evidence="3" id="KW-1185">Reference proteome</keyword>
<dbReference type="GO" id="GO:0006508">
    <property type="term" value="P:proteolysis"/>
    <property type="evidence" value="ECO:0007669"/>
    <property type="project" value="UniProtKB-KW"/>
</dbReference>
<dbReference type="InterPro" id="IPR002825">
    <property type="entry name" value="Pept_S49_ser-pept_pro"/>
</dbReference>
<keyword evidence="1" id="KW-0472">Membrane</keyword>
<keyword evidence="1" id="KW-1133">Transmembrane helix</keyword>
<dbReference type="GO" id="GO:0016020">
    <property type="term" value="C:membrane"/>
    <property type="evidence" value="ECO:0007669"/>
    <property type="project" value="InterPro"/>
</dbReference>
<dbReference type="NCBIfam" id="NF047768">
    <property type="entry name" value="Clp_like_SDH"/>
    <property type="match status" value="1"/>
</dbReference>
<dbReference type="Gene3D" id="3.90.226.10">
    <property type="entry name" value="2-enoyl-CoA Hydratase, Chain A, domain 1"/>
    <property type="match status" value="1"/>
</dbReference>
<dbReference type="InterPro" id="IPR029045">
    <property type="entry name" value="ClpP/crotonase-like_dom_sf"/>
</dbReference>
<sequence>MSRAIIERGGKMGDLFTIIFQIFWMVLIISSFAPLFKSLSLHSSRDGLIRAIEKKRGSRVITLIHREESLNFFGLPIRRYIDIEDSEELIRAIKMTPNDMPIDLIIHTPGGLVLAAEQIANALKKHKGKVTVFVPHYAMSGGTLIALAADEIVMDENAVLGPIDPQLGQYPAASILSVVKKKDINEIDDQTLILADVAEKAMKQMKEYATNLLKEKYEENAEELADKLVSGYWTHDYPITVEKARELGLKVSTDMPNEIYLLMSLYKQSGKRRPSVNYVPVDYRVFKDNQK</sequence>
<dbReference type="SUPFAM" id="SSF52096">
    <property type="entry name" value="ClpP/crotonase"/>
    <property type="match status" value="1"/>
</dbReference>
<organism evidence="2 3">
    <name type="scientific">Thermosipho africanus (strain TCF52B)</name>
    <dbReference type="NCBI Taxonomy" id="484019"/>
    <lineage>
        <taxon>Bacteria</taxon>
        <taxon>Thermotogati</taxon>
        <taxon>Thermotogota</taxon>
        <taxon>Thermotogae</taxon>
        <taxon>Thermotogales</taxon>
        <taxon>Fervidobacteriaceae</taxon>
        <taxon>Thermosipho</taxon>
    </lineage>
</organism>
<keyword evidence="1" id="KW-0812">Transmembrane</keyword>
<dbReference type="eggNOG" id="COG0616">
    <property type="taxonomic scope" value="Bacteria"/>
</dbReference>
<evidence type="ECO:0000313" key="3">
    <source>
        <dbReference type="Proteomes" id="UP000002453"/>
    </source>
</evidence>
<dbReference type="PANTHER" id="PTHR35984:SF1">
    <property type="entry name" value="PERIPLASMIC SERINE PROTEASE"/>
    <property type="match status" value="1"/>
</dbReference>